<feature type="coiled-coil region" evidence="1">
    <location>
        <begin position="12"/>
        <end position="60"/>
    </location>
</feature>
<proteinExistence type="predicted"/>
<dbReference type="EMBL" id="MGJD01000033">
    <property type="protein sequence ID" value="OGM99894.1"/>
    <property type="molecule type" value="Genomic_DNA"/>
</dbReference>
<accession>A0A1F8EGE1</accession>
<evidence type="ECO:0000313" key="3">
    <source>
        <dbReference type="Proteomes" id="UP000177117"/>
    </source>
</evidence>
<reference evidence="2 3" key="1">
    <citation type="journal article" date="2016" name="Nat. Commun.">
        <title>Thousands of microbial genomes shed light on interconnected biogeochemical processes in an aquifer system.</title>
        <authorList>
            <person name="Anantharaman K."/>
            <person name="Brown C.T."/>
            <person name="Hug L.A."/>
            <person name="Sharon I."/>
            <person name="Castelle C.J."/>
            <person name="Probst A.J."/>
            <person name="Thomas B.C."/>
            <person name="Singh A."/>
            <person name="Wilkins M.J."/>
            <person name="Karaoz U."/>
            <person name="Brodie E.L."/>
            <person name="Williams K.H."/>
            <person name="Hubbard S.S."/>
            <person name="Banfield J.F."/>
        </authorList>
    </citation>
    <scope>NUCLEOTIDE SEQUENCE [LARGE SCALE GENOMIC DNA]</scope>
</reference>
<keyword evidence="1" id="KW-0175">Coiled coil</keyword>
<dbReference type="AlphaFoldDB" id="A0A1F8EGE1"/>
<gene>
    <name evidence="2" type="ORF">A2650_01985</name>
</gene>
<organism evidence="2 3">
    <name type="scientific">Candidatus Yanofskybacteria bacterium RIFCSPHIGHO2_01_FULL_41_53</name>
    <dbReference type="NCBI Taxonomy" id="1802663"/>
    <lineage>
        <taxon>Bacteria</taxon>
        <taxon>Candidatus Yanofskyibacteriota</taxon>
    </lineage>
</organism>
<comment type="caution">
    <text evidence="2">The sequence shown here is derived from an EMBL/GenBank/DDBJ whole genome shotgun (WGS) entry which is preliminary data.</text>
</comment>
<evidence type="ECO:0000256" key="1">
    <source>
        <dbReference type="SAM" id="Coils"/>
    </source>
</evidence>
<dbReference type="Proteomes" id="UP000177117">
    <property type="component" value="Unassembled WGS sequence"/>
</dbReference>
<protein>
    <submittedName>
        <fullName evidence="2">Uncharacterized protein</fullName>
    </submittedName>
</protein>
<evidence type="ECO:0000313" key="2">
    <source>
        <dbReference type="EMBL" id="OGM99894.1"/>
    </source>
</evidence>
<name>A0A1F8EGE1_9BACT</name>
<sequence length="125" mass="14509">MNSWSRCKADSLGEVSRELDQVSRRLSQTKRRNKELNNKLMKTLAELSDAQDTIKRWQVELEIVASKTSHNLCHIWIPDLLKRTLGHTGEFPDSEGMTEEEFRQGCDEYRKCIFAAIRANKKPSK</sequence>